<accession>A0A1Y4LBE5</accession>
<dbReference type="InterPro" id="IPR007863">
    <property type="entry name" value="Peptidase_M16_C"/>
</dbReference>
<dbReference type="GO" id="GO:0046872">
    <property type="term" value="F:metal ion binding"/>
    <property type="evidence" value="ECO:0007669"/>
    <property type="project" value="InterPro"/>
</dbReference>
<dbReference type="AlphaFoldDB" id="A0A1Y4LBE5"/>
<dbReference type="GO" id="GO:0006508">
    <property type="term" value="P:proteolysis"/>
    <property type="evidence" value="ECO:0007669"/>
    <property type="project" value="InterPro"/>
</dbReference>
<dbReference type="Pfam" id="PF00675">
    <property type="entry name" value="Peptidase_M16"/>
    <property type="match status" value="1"/>
</dbReference>
<dbReference type="RefSeq" id="WP_087370298.1">
    <property type="nucleotide sequence ID" value="NZ_NFKK01000002.1"/>
</dbReference>
<dbReference type="SUPFAM" id="SSF63411">
    <property type="entry name" value="LuxS/MPP-like metallohydrolase"/>
    <property type="match status" value="2"/>
</dbReference>
<evidence type="ECO:0000313" key="5">
    <source>
        <dbReference type="EMBL" id="OUP54046.1"/>
    </source>
</evidence>
<feature type="domain" description="Peptidase M16 N-terminal" evidence="3">
    <location>
        <begin position="12"/>
        <end position="159"/>
    </location>
</feature>
<protein>
    <submittedName>
        <fullName evidence="5">Peptidase M16</fullName>
    </submittedName>
</protein>
<evidence type="ECO:0000259" key="3">
    <source>
        <dbReference type="Pfam" id="PF00675"/>
    </source>
</evidence>
<dbReference type="InterPro" id="IPR001431">
    <property type="entry name" value="Pept_M16_Zn_BS"/>
</dbReference>
<dbReference type="Gene3D" id="3.30.830.10">
    <property type="entry name" value="Metalloenzyme, LuxS/M16 peptidase-like"/>
    <property type="match status" value="2"/>
</dbReference>
<feature type="domain" description="Peptidase M16 C-terminal" evidence="4">
    <location>
        <begin position="168"/>
        <end position="337"/>
    </location>
</feature>
<reference evidence="6" key="1">
    <citation type="submission" date="2017-04" db="EMBL/GenBank/DDBJ databases">
        <title>Function of individual gut microbiota members based on whole genome sequencing of pure cultures obtained from chicken caecum.</title>
        <authorList>
            <person name="Medvecky M."/>
            <person name="Cejkova D."/>
            <person name="Polansky O."/>
            <person name="Karasova D."/>
            <person name="Kubasova T."/>
            <person name="Cizek A."/>
            <person name="Rychlik I."/>
        </authorList>
    </citation>
    <scope>NUCLEOTIDE SEQUENCE [LARGE SCALE GENOMIC DNA]</scope>
    <source>
        <strain evidence="6">An180</strain>
    </source>
</reference>
<dbReference type="PANTHER" id="PTHR11851:SF49">
    <property type="entry name" value="MITOCHONDRIAL-PROCESSING PEPTIDASE SUBUNIT ALPHA"/>
    <property type="match status" value="1"/>
</dbReference>
<evidence type="ECO:0000256" key="2">
    <source>
        <dbReference type="RuleBase" id="RU004447"/>
    </source>
</evidence>
<dbReference type="PANTHER" id="PTHR11851">
    <property type="entry name" value="METALLOPROTEASE"/>
    <property type="match status" value="1"/>
</dbReference>
<comment type="caution">
    <text evidence="5">The sequence shown here is derived from an EMBL/GenBank/DDBJ whole genome shotgun (WGS) entry which is preliminary data.</text>
</comment>
<comment type="similarity">
    <text evidence="1 2">Belongs to the peptidase M16 family.</text>
</comment>
<dbReference type="InterPro" id="IPR050361">
    <property type="entry name" value="MPP/UQCRC_Complex"/>
</dbReference>
<name>A0A1Y4LBE5_9FIRM</name>
<dbReference type="Pfam" id="PF05193">
    <property type="entry name" value="Peptidase_M16_C"/>
    <property type="match status" value="1"/>
</dbReference>
<dbReference type="GO" id="GO:0004222">
    <property type="term" value="F:metalloendopeptidase activity"/>
    <property type="evidence" value="ECO:0007669"/>
    <property type="project" value="InterPro"/>
</dbReference>
<dbReference type="Proteomes" id="UP000195897">
    <property type="component" value="Unassembled WGS sequence"/>
</dbReference>
<evidence type="ECO:0000259" key="4">
    <source>
        <dbReference type="Pfam" id="PF05193"/>
    </source>
</evidence>
<dbReference type="InterPro" id="IPR011765">
    <property type="entry name" value="Pept_M16_N"/>
</dbReference>
<proteinExistence type="inferred from homology"/>
<dbReference type="PROSITE" id="PS00143">
    <property type="entry name" value="INSULINASE"/>
    <property type="match status" value="1"/>
</dbReference>
<evidence type="ECO:0000313" key="6">
    <source>
        <dbReference type="Proteomes" id="UP000195897"/>
    </source>
</evidence>
<dbReference type="FunFam" id="3.30.830.10:FF:000008">
    <property type="entry name" value="Mitochondrial-processing peptidase subunit beta"/>
    <property type="match status" value="1"/>
</dbReference>
<gene>
    <name evidence="5" type="ORF">B5F17_02215</name>
</gene>
<organism evidence="5 6">
    <name type="scientific">Butyricicoccus pullicaecorum</name>
    <dbReference type="NCBI Taxonomy" id="501571"/>
    <lineage>
        <taxon>Bacteria</taxon>
        <taxon>Bacillati</taxon>
        <taxon>Bacillota</taxon>
        <taxon>Clostridia</taxon>
        <taxon>Eubacteriales</taxon>
        <taxon>Butyricicoccaceae</taxon>
        <taxon>Butyricicoccus</taxon>
    </lineage>
</organism>
<sequence length="415" mass="46473">MYQKITLRNGVRVVAERIDHVRSAAIGVWIGNGSRFESAEQNGISHFIEHMIFKGTEKRTARHIASMMDAMGGQSNAFTTKDCTCYYMKVLDTHLHTAAELLADMFLCSSFADEDIELERGVVLEEIDMYEDTPEDVATEKLFEACYEGTALGRPILGAEETLARMDSKALHDYVRKNYHPEDTVVALSGSFSDADLDYICELFGEMQGSGRNQIEPAHYQPRVVIRSKEIEQNHLCLGFPGLPLLDDKRYAYQLMNAIIGGGMSSRLFQTVRERNGMCYSIYSFPSSHVDTGMFSIYVGLGQEDEAKAAKLICNVLRDFCAEGPTREELSRCREQLKSNLLMGLESTNARMHHLGRYELFTDHVVSSDELVAAYDAVTADQVRALANEVFRFDQASICAVGNTGDEAYYRSLIG</sequence>
<evidence type="ECO:0000256" key="1">
    <source>
        <dbReference type="ARBA" id="ARBA00007261"/>
    </source>
</evidence>
<dbReference type="EMBL" id="NFKK01000002">
    <property type="protein sequence ID" value="OUP54046.1"/>
    <property type="molecule type" value="Genomic_DNA"/>
</dbReference>
<dbReference type="InterPro" id="IPR011249">
    <property type="entry name" value="Metalloenz_LuxS/M16"/>
</dbReference>